<evidence type="ECO:0000313" key="3">
    <source>
        <dbReference type="Proteomes" id="UP000064967"/>
    </source>
</evidence>
<dbReference type="Proteomes" id="UP000064967">
    <property type="component" value="Chromosome"/>
</dbReference>
<protein>
    <submittedName>
        <fullName evidence="2">Uncharacterized protein</fullName>
    </submittedName>
</protein>
<accession>A0A0K1Q5N8</accession>
<dbReference type="KEGG" id="llu:AKJ09_07635"/>
<sequence length="294" mass="32042">MLAALSSFVPAIVLTFAAVAFGCCHARTADQSVAQTAASATPMSEPRHARGMWVWGTSTRVQHDDALPALLETCRMLRLTEVYLSINGVLDDPRLPAFVEGLRAAGIRVEALMGEARWYQAAERPAMFAKIDAVATFNAKHPPGFSAVHLDVEPHQLKENEASHAFLPELAFALTEARLRAASFGLGTSADLPRFALDEDGPAFASAVPRIFVMLYQLRDRSSSWLVRASRSVLEHAFSGVPSDEPGELVVALRVEDYPETLETMLDALDGAHGASLRYGGWAVHDEAKYRARR</sequence>
<feature type="chain" id="PRO_5005466635" evidence="1">
    <location>
        <begin position="21"/>
        <end position="294"/>
    </location>
</feature>
<dbReference type="STRING" id="1391654.AKJ09_07635"/>
<evidence type="ECO:0000313" key="2">
    <source>
        <dbReference type="EMBL" id="AKV00972.1"/>
    </source>
</evidence>
<reference evidence="2 3" key="1">
    <citation type="submission" date="2015-08" db="EMBL/GenBank/DDBJ databases">
        <authorList>
            <person name="Babu N.S."/>
            <person name="Beckwith C.J."/>
            <person name="Beseler K.G."/>
            <person name="Brison A."/>
            <person name="Carone J.V."/>
            <person name="Caskin T.P."/>
            <person name="Diamond M."/>
            <person name="Durham M.E."/>
            <person name="Foxe J.M."/>
            <person name="Go M."/>
            <person name="Henderson B.A."/>
            <person name="Jones I.B."/>
            <person name="McGettigan J.A."/>
            <person name="Micheletti S.J."/>
            <person name="Nasrallah M.E."/>
            <person name="Ortiz D."/>
            <person name="Piller C.R."/>
            <person name="Privatt S.R."/>
            <person name="Schneider S.L."/>
            <person name="Sharp S."/>
            <person name="Smith T.C."/>
            <person name="Stanton J.D."/>
            <person name="Ullery H.E."/>
            <person name="Wilson R.J."/>
            <person name="Serrano M.G."/>
            <person name="Buck G."/>
            <person name="Lee V."/>
            <person name="Wang Y."/>
            <person name="Carvalho R."/>
            <person name="Voegtly L."/>
            <person name="Shi R."/>
            <person name="Duckworth R."/>
            <person name="Johnson A."/>
            <person name="Loviza R."/>
            <person name="Walstead R."/>
            <person name="Shah Z."/>
            <person name="Kiflezghi M."/>
            <person name="Wade K."/>
            <person name="Ball S.L."/>
            <person name="Bradley K.W."/>
            <person name="Asai D.J."/>
            <person name="Bowman C.A."/>
            <person name="Russell D.A."/>
            <person name="Pope W.H."/>
            <person name="Jacobs-Sera D."/>
            <person name="Hendrix R.W."/>
            <person name="Hatfull G.F."/>
        </authorList>
    </citation>
    <scope>NUCLEOTIDE SEQUENCE [LARGE SCALE GENOMIC DNA]</scope>
    <source>
        <strain evidence="2 3">DSM 27648</strain>
    </source>
</reference>
<keyword evidence="1" id="KW-0732">Signal</keyword>
<gene>
    <name evidence="2" type="ORF">AKJ09_07635</name>
</gene>
<keyword evidence="3" id="KW-1185">Reference proteome</keyword>
<feature type="signal peptide" evidence="1">
    <location>
        <begin position="1"/>
        <end position="20"/>
    </location>
</feature>
<proteinExistence type="predicted"/>
<dbReference type="EMBL" id="CP012333">
    <property type="protein sequence ID" value="AKV00972.1"/>
    <property type="molecule type" value="Genomic_DNA"/>
</dbReference>
<dbReference type="AlphaFoldDB" id="A0A0K1Q5N8"/>
<evidence type="ECO:0000256" key="1">
    <source>
        <dbReference type="SAM" id="SignalP"/>
    </source>
</evidence>
<name>A0A0K1Q5N8_9BACT</name>
<organism evidence="2 3">
    <name type="scientific">Labilithrix luteola</name>
    <dbReference type="NCBI Taxonomy" id="1391654"/>
    <lineage>
        <taxon>Bacteria</taxon>
        <taxon>Pseudomonadati</taxon>
        <taxon>Myxococcota</taxon>
        <taxon>Polyangia</taxon>
        <taxon>Polyangiales</taxon>
        <taxon>Labilitrichaceae</taxon>
        <taxon>Labilithrix</taxon>
    </lineage>
</organism>